<comment type="caution">
    <text evidence="3">The sequence shown here is derived from an EMBL/GenBank/DDBJ whole genome shotgun (WGS) entry which is preliminary data.</text>
</comment>
<dbReference type="Gene3D" id="2.40.128.20">
    <property type="match status" value="1"/>
</dbReference>
<accession>A0ABD3M690</accession>
<feature type="chain" id="PRO_5044802925" description="VDE lipocalin domain-containing protein" evidence="1">
    <location>
        <begin position="37"/>
        <end position="579"/>
    </location>
</feature>
<dbReference type="InterPro" id="IPR044682">
    <property type="entry name" value="VDE"/>
</dbReference>
<dbReference type="EMBL" id="JALLBG020000200">
    <property type="protein sequence ID" value="KAL3759499.1"/>
    <property type="molecule type" value="Genomic_DNA"/>
</dbReference>
<feature type="signal peptide" evidence="1">
    <location>
        <begin position="1"/>
        <end position="36"/>
    </location>
</feature>
<name>A0ABD3M690_9STRA</name>
<sequence>MHAHNHALAAVHTMKPSSIYALLAVALAVNCAPISSFSIPTPNRAASSNNYLIRHLPHQHQRPRSTSVLHAAASTIKSHTEESNEIFGTVVLLVPSNDCRSKFGSKSPLPPPSYREVAEQLVRKISHFSDGRISTEVVSPPDSSGGRIDNSNQNDSCLQSDALIAIGLTTPSDIRYLSETFRLRRSIQQQTASSNTCQFAIDCGDHTYAPIVGPYDEANPSPLATLAPWSDVASGKRLSVQMTELFDKYITDEFALAMMLFFNRFSGHNIPWVQHSIDVTWEKGIYQNAKEIYSMITKCGPCITKCLADENCSACIKALDKIDTRNQVESYRTVVSYESTLLRDFSLCILQKNNIFECKATIPTLPVVKPMSQWRGKELTVKVARGIMIGHLEGVREALVGSKQLDVSWKVACGANAAYDQFPSQNQLFYPNAKGKDLWYDPVFRVETIDGRNVWCKRHYKVRNGDVPGTFRFSVLDNGVTSDEFWTIVGAAEDLSWVVFHYAGAAGAVGQRYIGGLLCTPDGQLPPSKDMDEIWNVFRSAEFEPWELFVVDNDLTSPGSLAAGPPPLDYYRKTAAVIA</sequence>
<evidence type="ECO:0000259" key="2">
    <source>
        <dbReference type="Pfam" id="PF07137"/>
    </source>
</evidence>
<dbReference type="Proteomes" id="UP001530293">
    <property type="component" value="Unassembled WGS sequence"/>
</dbReference>
<proteinExistence type="predicted"/>
<organism evidence="3 4">
    <name type="scientific">Discostella pseudostelligera</name>
    <dbReference type="NCBI Taxonomy" id="259834"/>
    <lineage>
        <taxon>Eukaryota</taxon>
        <taxon>Sar</taxon>
        <taxon>Stramenopiles</taxon>
        <taxon>Ochrophyta</taxon>
        <taxon>Bacillariophyta</taxon>
        <taxon>Coscinodiscophyceae</taxon>
        <taxon>Thalassiosirophycidae</taxon>
        <taxon>Stephanodiscales</taxon>
        <taxon>Stephanodiscaceae</taxon>
        <taxon>Discostella</taxon>
    </lineage>
</organism>
<reference evidence="3 4" key="1">
    <citation type="submission" date="2024-10" db="EMBL/GenBank/DDBJ databases">
        <title>Updated reference genomes for cyclostephanoid diatoms.</title>
        <authorList>
            <person name="Roberts W.R."/>
            <person name="Alverson A.J."/>
        </authorList>
    </citation>
    <scope>NUCLEOTIDE SEQUENCE [LARGE SCALE GENOMIC DNA]</scope>
    <source>
        <strain evidence="3 4">AJA232-27</strain>
    </source>
</reference>
<dbReference type="PANTHER" id="PTHR33970">
    <property type="entry name" value="VIOLAXANTHIN DE-EPOXIDASE, CHLOROPLASTIC-RELATED"/>
    <property type="match status" value="1"/>
</dbReference>
<dbReference type="InterPro" id="IPR012674">
    <property type="entry name" value="Calycin"/>
</dbReference>
<gene>
    <name evidence="3" type="ORF">ACHAWU_000798</name>
</gene>
<dbReference type="Pfam" id="PF07137">
    <property type="entry name" value="VDE"/>
    <property type="match status" value="1"/>
</dbReference>
<dbReference type="AlphaFoldDB" id="A0ABD3M690"/>
<evidence type="ECO:0000256" key="1">
    <source>
        <dbReference type="SAM" id="SignalP"/>
    </source>
</evidence>
<keyword evidence="4" id="KW-1185">Reference proteome</keyword>
<protein>
    <recommendedName>
        <fullName evidence="2">VDE lipocalin domain-containing protein</fullName>
    </recommendedName>
</protein>
<dbReference type="PANTHER" id="PTHR33970:SF2">
    <property type="entry name" value="OS01G0716400 PROTEIN"/>
    <property type="match status" value="1"/>
</dbReference>
<evidence type="ECO:0000313" key="3">
    <source>
        <dbReference type="EMBL" id="KAL3759499.1"/>
    </source>
</evidence>
<feature type="domain" description="VDE lipocalin" evidence="2">
    <location>
        <begin position="294"/>
        <end position="553"/>
    </location>
</feature>
<dbReference type="InterPro" id="IPR010788">
    <property type="entry name" value="VDE_dom"/>
</dbReference>
<keyword evidence="1" id="KW-0732">Signal</keyword>
<evidence type="ECO:0000313" key="4">
    <source>
        <dbReference type="Proteomes" id="UP001530293"/>
    </source>
</evidence>